<dbReference type="Pfam" id="PF09335">
    <property type="entry name" value="VTT_dom"/>
    <property type="match status" value="1"/>
</dbReference>
<feature type="transmembrane region" description="Helical" evidence="7">
    <location>
        <begin position="188"/>
        <end position="208"/>
    </location>
</feature>
<dbReference type="EMBL" id="FNHB01000004">
    <property type="protein sequence ID" value="SDM35029.1"/>
    <property type="molecule type" value="Genomic_DNA"/>
</dbReference>
<name>A0A1G9SHX5_9FIRM</name>
<evidence type="ECO:0000256" key="5">
    <source>
        <dbReference type="ARBA" id="ARBA00022989"/>
    </source>
</evidence>
<keyword evidence="6 7" id="KW-0472">Membrane</keyword>
<gene>
    <name evidence="9" type="ORF">SAMN04488502_10420</name>
</gene>
<evidence type="ECO:0000313" key="9">
    <source>
        <dbReference type="EMBL" id="SDM35029.1"/>
    </source>
</evidence>
<evidence type="ECO:0000256" key="2">
    <source>
        <dbReference type="ARBA" id="ARBA00010792"/>
    </source>
</evidence>
<dbReference type="PANTHER" id="PTHR42709">
    <property type="entry name" value="ALKALINE PHOSPHATASE LIKE PROTEIN"/>
    <property type="match status" value="1"/>
</dbReference>
<dbReference type="STRING" id="146817.SAMN04488502_10420"/>
<dbReference type="GO" id="GO:0005886">
    <property type="term" value="C:plasma membrane"/>
    <property type="evidence" value="ECO:0007669"/>
    <property type="project" value="UniProtKB-SubCell"/>
</dbReference>
<keyword evidence="10" id="KW-1185">Reference proteome</keyword>
<organism evidence="9 10">
    <name type="scientific">Dendrosporobacter quercicolus</name>
    <dbReference type="NCBI Taxonomy" id="146817"/>
    <lineage>
        <taxon>Bacteria</taxon>
        <taxon>Bacillati</taxon>
        <taxon>Bacillota</taxon>
        <taxon>Negativicutes</taxon>
        <taxon>Selenomonadales</taxon>
        <taxon>Sporomusaceae</taxon>
        <taxon>Dendrosporobacter</taxon>
    </lineage>
</organism>
<feature type="transmembrane region" description="Helical" evidence="7">
    <location>
        <begin position="156"/>
        <end position="176"/>
    </location>
</feature>
<evidence type="ECO:0000256" key="6">
    <source>
        <dbReference type="ARBA" id="ARBA00023136"/>
    </source>
</evidence>
<evidence type="ECO:0000256" key="7">
    <source>
        <dbReference type="SAM" id="Phobius"/>
    </source>
</evidence>
<protein>
    <submittedName>
        <fullName evidence="9">Membrane protein DedA, SNARE-associated domain</fullName>
    </submittedName>
</protein>
<keyword evidence="5 7" id="KW-1133">Transmembrane helix</keyword>
<dbReference type="AlphaFoldDB" id="A0A1G9SHX5"/>
<dbReference type="Proteomes" id="UP000214880">
    <property type="component" value="Unassembled WGS sequence"/>
</dbReference>
<evidence type="ECO:0000259" key="8">
    <source>
        <dbReference type="Pfam" id="PF09335"/>
    </source>
</evidence>
<comment type="similarity">
    <text evidence="2">Belongs to the DedA family.</text>
</comment>
<evidence type="ECO:0000256" key="4">
    <source>
        <dbReference type="ARBA" id="ARBA00022692"/>
    </source>
</evidence>
<feature type="domain" description="VTT" evidence="8">
    <location>
        <begin position="50"/>
        <end position="176"/>
    </location>
</feature>
<sequence length="213" mass="23213">MAATGIGAPSCSKDVSDMERLFEFVIDYLSIWGYWAIMIGMALESACIPIPSELIFGFAGYLVQLGRLEFSLAVAAGVAGGLAGSIIAYLAGAYGGRALIDQYGKYIFLPKDHVALAQRWFDHYGIRAVFFSRLLPVVRTFISLPAGMARVHFGQFVLYTLLGSVPWTIALIYAGKLLGANWQQLTDFGHQASMIVLAGLALAAVVYYRKRTK</sequence>
<proteinExistence type="inferred from homology"/>
<feature type="transmembrane region" description="Helical" evidence="7">
    <location>
        <begin position="32"/>
        <end position="63"/>
    </location>
</feature>
<reference evidence="9 10" key="1">
    <citation type="submission" date="2016-10" db="EMBL/GenBank/DDBJ databases">
        <authorList>
            <person name="de Groot N.N."/>
        </authorList>
    </citation>
    <scope>NUCLEOTIDE SEQUENCE [LARGE SCALE GENOMIC DNA]</scope>
    <source>
        <strain evidence="9 10">DSM 1736</strain>
    </source>
</reference>
<evidence type="ECO:0000256" key="1">
    <source>
        <dbReference type="ARBA" id="ARBA00004651"/>
    </source>
</evidence>
<dbReference type="PANTHER" id="PTHR42709:SF6">
    <property type="entry name" value="UNDECAPRENYL PHOSPHATE TRANSPORTER A"/>
    <property type="match status" value="1"/>
</dbReference>
<comment type="subcellular location">
    <subcellularLocation>
        <location evidence="1">Cell membrane</location>
        <topology evidence="1">Multi-pass membrane protein</topology>
    </subcellularLocation>
</comment>
<accession>A0A1G9SHX5</accession>
<feature type="transmembrane region" description="Helical" evidence="7">
    <location>
        <begin position="70"/>
        <end position="91"/>
    </location>
</feature>
<dbReference type="InterPro" id="IPR032816">
    <property type="entry name" value="VTT_dom"/>
</dbReference>
<evidence type="ECO:0000313" key="10">
    <source>
        <dbReference type="Proteomes" id="UP000214880"/>
    </source>
</evidence>
<dbReference type="InterPro" id="IPR051311">
    <property type="entry name" value="DedA_domain"/>
</dbReference>
<keyword evidence="4 7" id="KW-0812">Transmembrane</keyword>
<keyword evidence="3" id="KW-1003">Cell membrane</keyword>
<evidence type="ECO:0000256" key="3">
    <source>
        <dbReference type="ARBA" id="ARBA00022475"/>
    </source>
</evidence>